<evidence type="ECO:0000313" key="3">
    <source>
        <dbReference type="EMBL" id="KAF2673144.1"/>
    </source>
</evidence>
<evidence type="ECO:0000313" key="4">
    <source>
        <dbReference type="Proteomes" id="UP000799302"/>
    </source>
</evidence>
<feature type="region of interest" description="Disordered" evidence="1">
    <location>
        <begin position="37"/>
        <end position="79"/>
    </location>
</feature>
<organism evidence="3 4">
    <name type="scientific">Microthyrium microscopicum</name>
    <dbReference type="NCBI Taxonomy" id="703497"/>
    <lineage>
        <taxon>Eukaryota</taxon>
        <taxon>Fungi</taxon>
        <taxon>Dikarya</taxon>
        <taxon>Ascomycota</taxon>
        <taxon>Pezizomycotina</taxon>
        <taxon>Dothideomycetes</taxon>
        <taxon>Dothideomycetes incertae sedis</taxon>
        <taxon>Microthyriales</taxon>
        <taxon>Microthyriaceae</taxon>
        <taxon>Microthyrium</taxon>
    </lineage>
</organism>
<sequence>MRVSTVSLAIAALFANSAFAGVVPSQVEKRDWNDAIQGAKAHSSASPTSAAAATPSSKASSAPVAAPQTNTNVQTTTSASTSSVDISSKLMSVGFANLGQNSQASNGACWLGSGGPNVNTVKNAASESIIVVVWGPAGSWMNTAGKPPLITVALSPGQSQVISCADISGGMSAIYGNTQLVNGQISNTWVEFTYGAWGTVDVSREVNMSGNSISVVGSKCTTDMSTCVFTCKSGNTCFEAGTYQLNNCGAQNGGQTDAAGMNGGCFMGTSAQLTTTFS</sequence>
<keyword evidence="2" id="KW-0732">Signal</keyword>
<reference evidence="3" key="1">
    <citation type="journal article" date="2020" name="Stud. Mycol.">
        <title>101 Dothideomycetes genomes: a test case for predicting lifestyles and emergence of pathogens.</title>
        <authorList>
            <person name="Haridas S."/>
            <person name="Albert R."/>
            <person name="Binder M."/>
            <person name="Bloem J."/>
            <person name="Labutti K."/>
            <person name="Salamov A."/>
            <person name="Andreopoulos B."/>
            <person name="Baker S."/>
            <person name="Barry K."/>
            <person name="Bills G."/>
            <person name="Bluhm B."/>
            <person name="Cannon C."/>
            <person name="Castanera R."/>
            <person name="Culley D."/>
            <person name="Daum C."/>
            <person name="Ezra D."/>
            <person name="Gonzalez J."/>
            <person name="Henrissat B."/>
            <person name="Kuo A."/>
            <person name="Liang C."/>
            <person name="Lipzen A."/>
            <person name="Lutzoni F."/>
            <person name="Magnuson J."/>
            <person name="Mondo S."/>
            <person name="Nolan M."/>
            <person name="Ohm R."/>
            <person name="Pangilinan J."/>
            <person name="Park H.-J."/>
            <person name="Ramirez L."/>
            <person name="Alfaro M."/>
            <person name="Sun H."/>
            <person name="Tritt A."/>
            <person name="Yoshinaga Y."/>
            <person name="Zwiers L.-H."/>
            <person name="Turgeon B."/>
            <person name="Goodwin S."/>
            <person name="Spatafora J."/>
            <person name="Crous P."/>
            <person name="Grigoriev I."/>
        </authorList>
    </citation>
    <scope>NUCLEOTIDE SEQUENCE</scope>
    <source>
        <strain evidence="3">CBS 115976</strain>
    </source>
</reference>
<evidence type="ECO:0000256" key="1">
    <source>
        <dbReference type="SAM" id="MobiDB-lite"/>
    </source>
</evidence>
<evidence type="ECO:0000256" key="2">
    <source>
        <dbReference type="SAM" id="SignalP"/>
    </source>
</evidence>
<dbReference type="EMBL" id="MU004231">
    <property type="protein sequence ID" value="KAF2673144.1"/>
    <property type="molecule type" value="Genomic_DNA"/>
</dbReference>
<dbReference type="Proteomes" id="UP000799302">
    <property type="component" value="Unassembled WGS sequence"/>
</dbReference>
<gene>
    <name evidence="3" type="ORF">BT63DRAFT_451176</name>
</gene>
<feature type="signal peptide" evidence="2">
    <location>
        <begin position="1"/>
        <end position="20"/>
    </location>
</feature>
<dbReference type="OrthoDB" id="5320938at2759"/>
<feature type="compositionally biased region" description="Low complexity" evidence="1">
    <location>
        <begin position="39"/>
        <end position="79"/>
    </location>
</feature>
<name>A0A6A6UQE6_9PEZI</name>
<feature type="chain" id="PRO_5025565227" description="Effector 5" evidence="2">
    <location>
        <begin position="21"/>
        <end position="278"/>
    </location>
</feature>
<evidence type="ECO:0008006" key="5">
    <source>
        <dbReference type="Google" id="ProtNLM"/>
    </source>
</evidence>
<accession>A0A6A6UQE6</accession>
<dbReference type="AlphaFoldDB" id="A0A6A6UQE6"/>
<protein>
    <recommendedName>
        <fullName evidence="5">Effector 5</fullName>
    </recommendedName>
</protein>
<proteinExistence type="predicted"/>
<keyword evidence="4" id="KW-1185">Reference proteome</keyword>